<evidence type="ECO:0000256" key="3">
    <source>
        <dbReference type="ARBA" id="ARBA00022617"/>
    </source>
</evidence>
<evidence type="ECO:0000256" key="1">
    <source>
        <dbReference type="ARBA" id="ARBA00001971"/>
    </source>
</evidence>
<comment type="cofactor">
    <cofactor evidence="1 8">
        <name>heme</name>
        <dbReference type="ChEBI" id="CHEBI:30413"/>
    </cofactor>
</comment>
<keyword evidence="5" id="KW-0560">Oxidoreductase</keyword>
<evidence type="ECO:0000256" key="6">
    <source>
        <dbReference type="ARBA" id="ARBA00023004"/>
    </source>
</evidence>
<proteinExistence type="inferred from homology"/>
<evidence type="ECO:0000313" key="9">
    <source>
        <dbReference type="EMBL" id="KAH0961464.1"/>
    </source>
</evidence>
<dbReference type="GO" id="GO:0005506">
    <property type="term" value="F:iron ion binding"/>
    <property type="evidence" value="ECO:0007669"/>
    <property type="project" value="InterPro"/>
</dbReference>
<dbReference type="PANTHER" id="PTHR24305:SF157">
    <property type="entry name" value="N-ACETYLTRYPTOPHAN 6-HYDROXYLASE IVOC-RELATED"/>
    <property type="match status" value="1"/>
</dbReference>
<dbReference type="CDD" id="cd11062">
    <property type="entry name" value="CYP58-like"/>
    <property type="match status" value="1"/>
</dbReference>
<dbReference type="GO" id="GO:0016705">
    <property type="term" value="F:oxidoreductase activity, acting on paired donors, with incorporation or reduction of molecular oxygen"/>
    <property type="evidence" value="ECO:0007669"/>
    <property type="project" value="InterPro"/>
</dbReference>
<comment type="caution">
    <text evidence="9">The sequence shown here is derived from an EMBL/GenBank/DDBJ whole genome shotgun (WGS) entry which is preliminary data.</text>
</comment>
<dbReference type="RefSeq" id="XP_044718977.1">
    <property type="nucleotide sequence ID" value="XM_044866013.1"/>
</dbReference>
<dbReference type="PRINTS" id="PR00385">
    <property type="entry name" value="P450"/>
</dbReference>
<evidence type="ECO:0000256" key="4">
    <source>
        <dbReference type="ARBA" id="ARBA00022723"/>
    </source>
</evidence>
<dbReference type="GO" id="GO:0004497">
    <property type="term" value="F:monooxygenase activity"/>
    <property type="evidence" value="ECO:0007669"/>
    <property type="project" value="UniProtKB-KW"/>
</dbReference>
<evidence type="ECO:0000256" key="5">
    <source>
        <dbReference type="ARBA" id="ARBA00023002"/>
    </source>
</evidence>
<accession>A0A9P8MUN0</accession>
<dbReference type="GO" id="GO:0020037">
    <property type="term" value="F:heme binding"/>
    <property type="evidence" value="ECO:0007669"/>
    <property type="project" value="InterPro"/>
</dbReference>
<keyword evidence="6 8" id="KW-0408">Iron</keyword>
<comment type="similarity">
    <text evidence="2">Belongs to the cytochrome P450 family.</text>
</comment>
<dbReference type="Gene3D" id="1.10.630.10">
    <property type="entry name" value="Cytochrome P450"/>
    <property type="match status" value="1"/>
</dbReference>
<name>A0A9P8MUN0_9HYPO</name>
<reference evidence="9" key="1">
    <citation type="submission" date="2021-09" db="EMBL/GenBank/DDBJ databases">
        <title>A high-quality genome of the endoparasitic fungus Hirsutella rhossiliensis with a comparison of Hirsutella genomes reveals transposable elements contributing to genome size variation.</title>
        <authorList>
            <person name="Lin R."/>
            <person name="Jiao Y."/>
            <person name="Sun X."/>
            <person name="Ling J."/>
            <person name="Xie B."/>
            <person name="Cheng X."/>
        </authorList>
    </citation>
    <scope>NUCLEOTIDE SEQUENCE</scope>
    <source>
        <strain evidence="9">HR02</strain>
    </source>
</reference>
<sequence length="480" mass="54097">MGWLYEFWFELIKDGQYLWEIEKMHDKYGPIVRVNARELHIRDSQFYSTIYTAGGRKVDKDAATVRAFGVPSSVIATVDHNHHRARLGYISAYFSRRSVISMETMMHERIGKLCHRLQTCIKTGEVVTLDSAFSALTADIITQRFYGEHLNYLNIPDYKMAVTEAALGVTLAFHLGRLIPGLVSALKKMPIWLLQIIFPPVADLLVLQQSLKHNILSSLDDDARKKDSKSIIIQALNDPNIPLPEREIDRLIDESTAFILAGTETTSRALSVGMLHLLTDKTHLKKLRVELSALASKPDNDYSMSQLEALPYLTGVVHESMRLAFGPVSRLPRVATHESLHYGGFTIPPGTPVSQSTYFVHTDPTIYPHPHCFDPDRWTRAAQDRFPLNKFLVNFTKGSRQCLGVQMAFTELYITIARLVGNFDMDLHETTIEDVKLHRAHLFGYPKKAANTANVRGEIMVKVTGRANEGRIGAVLKAET</sequence>
<dbReference type="InterPro" id="IPR002401">
    <property type="entry name" value="Cyt_P450_E_grp-I"/>
</dbReference>
<dbReference type="Proteomes" id="UP000824596">
    <property type="component" value="Unassembled WGS sequence"/>
</dbReference>
<evidence type="ECO:0000256" key="7">
    <source>
        <dbReference type="ARBA" id="ARBA00023033"/>
    </source>
</evidence>
<dbReference type="Pfam" id="PF00067">
    <property type="entry name" value="p450"/>
    <property type="match status" value="1"/>
</dbReference>
<dbReference type="EMBL" id="JAIZPD010000008">
    <property type="protein sequence ID" value="KAH0961464.1"/>
    <property type="molecule type" value="Genomic_DNA"/>
</dbReference>
<dbReference type="OrthoDB" id="3945418at2759"/>
<protein>
    <submittedName>
        <fullName evidence="9">Cytochrome p450 domain-containing protein</fullName>
    </submittedName>
</protein>
<dbReference type="InterPro" id="IPR001128">
    <property type="entry name" value="Cyt_P450"/>
</dbReference>
<organism evidence="9 10">
    <name type="scientific">Hirsutella rhossiliensis</name>
    <dbReference type="NCBI Taxonomy" id="111463"/>
    <lineage>
        <taxon>Eukaryota</taxon>
        <taxon>Fungi</taxon>
        <taxon>Dikarya</taxon>
        <taxon>Ascomycota</taxon>
        <taxon>Pezizomycotina</taxon>
        <taxon>Sordariomycetes</taxon>
        <taxon>Hypocreomycetidae</taxon>
        <taxon>Hypocreales</taxon>
        <taxon>Ophiocordycipitaceae</taxon>
        <taxon>Hirsutella</taxon>
    </lineage>
</organism>
<dbReference type="PRINTS" id="PR00463">
    <property type="entry name" value="EP450I"/>
</dbReference>
<keyword evidence="7" id="KW-0503">Monooxygenase</keyword>
<keyword evidence="10" id="KW-1185">Reference proteome</keyword>
<feature type="binding site" description="axial binding residue" evidence="8">
    <location>
        <position position="402"/>
    </location>
    <ligand>
        <name>heme</name>
        <dbReference type="ChEBI" id="CHEBI:30413"/>
    </ligand>
    <ligandPart>
        <name>Fe</name>
        <dbReference type="ChEBI" id="CHEBI:18248"/>
    </ligandPart>
</feature>
<dbReference type="PANTHER" id="PTHR24305">
    <property type="entry name" value="CYTOCHROME P450"/>
    <property type="match status" value="1"/>
</dbReference>
<dbReference type="GeneID" id="68356671"/>
<dbReference type="SUPFAM" id="SSF48264">
    <property type="entry name" value="Cytochrome P450"/>
    <property type="match status" value="1"/>
</dbReference>
<dbReference type="InterPro" id="IPR036396">
    <property type="entry name" value="Cyt_P450_sf"/>
</dbReference>
<dbReference type="InterPro" id="IPR050121">
    <property type="entry name" value="Cytochrome_P450_monoxygenase"/>
</dbReference>
<evidence type="ECO:0000313" key="10">
    <source>
        <dbReference type="Proteomes" id="UP000824596"/>
    </source>
</evidence>
<evidence type="ECO:0000256" key="2">
    <source>
        <dbReference type="ARBA" id="ARBA00010617"/>
    </source>
</evidence>
<keyword evidence="3 8" id="KW-0349">Heme</keyword>
<evidence type="ECO:0000256" key="8">
    <source>
        <dbReference type="PIRSR" id="PIRSR602401-1"/>
    </source>
</evidence>
<dbReference type="AlphaFoldDB" id="A0A9P8MUN0"/>
<keyword evidence="4 8" id="KW-0479">Metal-binding</keyword>
<gene>
    <name evidence="9" type="ORF">HRG_07542</name>
</gene>